<feature type="compositionally biased region" description="Low complexity" evidence="1">
    <location>
        <begin position="80"/>
        <end position="103"/>
    </location>
</feature>
<evidence type="ECO:0000256" key="2">
    <source>
        <dbReference type="SAM" id="Phobius"/>
    </source>
</evidence>
<feature type="compositionally biased region" description="Low complexity" evidence="1">
    <location>
        <begin position="29"/>
        <end position="45"/>
    </location>
</feature>
<dbReference type="InParanoid" id="A0A540VLK9"/>
<evidence type="ECO:0000259" key="3">
    <source>
        <dbReference type="Pfam" id="PF07589"/>
    </source>
</evidence>
<keyword evidence="2" id="KW-1133">Transmembrane helix</keyword>
<keyword evidence="2" id="KW-0812">Transmembrane</keyword>
<dbReference type="Pfam" id="PF07589">
    <property type="entry name" value="PEP-CTERM"/>
    <property type="match status" value="1"/>
</dbReference>
<sequence>MRQPRSVYLIFMVAVLLLLGMTLLPGLVTGTGVLAQGGPAAETPTEQPPPPTVTTPAPGETETPVPATETPVPPTEEPPAETATPTATSSGPGSSPGPSQPVTIPEPITVVLFGTGLAALSAAAASRRKKDE</sequence>
<dbReference type="EMBL" id="VIGC01000002">
    <property type="protein sequence ID" value="TQE97644.1"/>
    <property type="molecule type" value="Genomic_DNA"/>
</dbReference>
<gene>
    <name evidence="4" type="ORF">FKZ61_01880</name>
</gene>
<proteinExistence type="predicted"/>
<dbReference type="NCBIfam" id="TIGR02595">
    <property type="entry name" value="PEP_CTERM"/>
    <property type="match status" value="1"/>
</dbReference>
<evidence type="ECO:0000313" key="4">
    <source>
        <dbReference type="EMBL" id="TQE97644.1"/>
    </source>
</evidence>
<dbReference type="InterPro" id="IPR013424">
    <property type="entry name" value="Ice-binding_C"/>
</dbReference>
<keyword evidence="5" id="KW-1185">Reference proteome</keyword>
<feature type="transmembrane region" description="Helical" evidence="2">
    <location>
        <begin position="7"/>
        <end position="28"/>
    </location>
</feature>
<keyword evidence="2" id="KW-0472">Membrane</keyword>
<evidence type="ECO:0000313" key="5">
    <source>
        <dbReference type="Proteomes" id="UP000317371"/>
    </source>
</evidence>
<dbReference type="RefSeq" id="WP_141608371.1">
    <property type="nucleotide sequence ID" value="NZ_VIGC02000002.1"/>
</dbReference>
<feature type="compositionally biased region" description="Low complexity" evidence="1">
    <location>
        <begin position="54"/>
        <end position="70"/>
    </location>
</feature>
<reference evidence="4 5" key="1">
    <citation type="submission" date="2019-06" db="EMBL/GenBank/DDBJ databases">
        <title>Genome sequence of Litorilinea aerophila BAA-2444.</title>
        <authorList>
            <person name="Maclea K.S."/>
            <person name="Maurais E.G."/>
            <person name="Iannazzi L.C."/>
        </authorList>
    </citation>
    <scope>NUCLEOTIDE SEQUENCE [LARGE SCALE GENOMIC DNA]</scope>
    <source>
        <strain evidence="4 5">ATCC BAA-2444</strain>
    </source>
</reference>
<feature type="region of interest" description="Disordered" evidence="1">
    <location>
        <begin position="29"/>
        <end position="104"/>
    </location>
</feature>
<feature type="domain" description="Ice-binding protein C-terminal" evidence="3">
    <location>
        <begin position="103"/>
        <end position="128"/>
    </location>
</feature>
<name>A0A540VLK9_9CHLR</name>
<dbReference type="AlphaFoldDB" id="A0A540VLK9"/>
<feature type="transmembrane region" description="Helical" evidence="2">
    <location>
        <begin position="108"/>
        <end position="126"/>
    </location>
</feature>
<accession>A0A540VLK9</accession>
<organism evidence="4 5">
    <name type="scientific">Litorilinea aerophila</name>
    <dbReference type="NCBI Taxonomy" id="1204385"/>
    <lineage>
        <taxon>Bacteria</taxon>
        <taxon>Bacillati</taxon>
        <taxon>Chloroflexota</taxon>
        <taxon>Caldilineae</taxon>
        <taxon>Caldilineales</taxon>
        <taxon>Caldilineaceae</taxon>
        <taxon>Litorilinea</taxon>
    </lineage>
</organism>
<evidence type="ECO:0000256" key="1">
    <source>
        <dbReference type="SAM" id="MobiDB-lite"/>
    </source>
</evidence>
<protein>
    <submittedName>
        <fullName evidence="4">PEP-CTERM sorting domain-containing protein</fullName>
    </submittedName>
</protein>
<comment type="caution">
    <text evidence="4">The sequence shown here is derived from an EMBL/GenBank/DDBJ whole genome shotgun (WGS) entry which is preliminary data.</text>
</comment>
<dbReference type="Proteomes" id="UP000317371">
    <property type="component" value="Unassembled WGS sequence"/>
</dbReference>